<name>A0A9D1H6L4_9FIRM</name>
<comment type="similarity">
    <text evidence="7">Belongs to the anti-sigma-factor family.</text>
</comment>
<comment type="catalytic activity">
    <reaction evidence="7">
        <text>L-seryl-[protein] + ATP = O-phospho-L-seryl-[protein] + ADP + H(+)</text>
        <dbReference type="Rhea" id="RHEA:17989"/>
        <dbReference type="Rhea" id="RHEA-COMP:9863"/>
        <dbReference type="Rhea" id="RHEA-COMP:11604"/>
        <dbReference type="ChEBI" id="CHEBI:15378"/>
        <dbReference type="ChEBI" id="CHEBI:29999"/>
        <dbReference type="ChEBI" id="CHEBI:30616"/>
        <dbReference type="ChEBI" id="CHEBI:83421"/>
        <dbReference type="ChEBI" id="CHEBI:456216"/>
        <dbReference type="EC" id="2.7.11.1"/>
    </reaction>
</comment>
<dbReference type="PANTHER" id="PTHR35526">
    <property type="entry name" value="ANTI-SIGMA-F FACTOR RSBW-RELATED"/>
    <property type="match status" value="1"/>
</dbReference>
<dbReference type="InterPro" id="IPR010194">
    <property type="entry name" value="Anti-sigma_F"/>
</dbReference>
<gene>
    <name evidence="7" type="primary">spoIIAB</name>
    <name evidence="9" type="ORF">IAC43_03220</name>
</gene>
<dbReference type="SUPFAM" id="SSF55874">
    <property type="entry name" value="ATPase domain of HSP90 chaperone/DNA topoisomerase II/histidine kinase"/>
    <property type="match status" value="1"/>
</dbReference>
<dbReference type="Proteomes" id="UP000824160">
    <property type="component" value="Unassembled WGS sequence"/>
</dbReference>
<keyword evidence="3 7" id="KW-0547">Nucleotide-binding</keyword>
<dbReference type="Gene3D" id="3.30.565.10">
    <property type="entry name" value="Histidine kinase-like ATPase, C-terminal domain"/>
    <property type="match status" value="1"/>
</dbReference>
<evidence type="ECO:0000256" key="2">
    <source>
        <dbReference type="ARBA" id="ARBA00022679"/>
    </source>
</evidence>
<organism evidence="9 10">
    <name type="scientific">Candidatus Faecivivens stercoripullorum</name>
    <dbReference type="NCBI Taxonomy" id="2840805"/>
    <lineage>
        <taxon>Bacteria</taxon>
        <taxon>Bacillati</taxon>
        <taxon>Bacillota</taxon>
        <taxon>Clostridia</taxon>
        <taxon>Eubacteriales</taxon>
        <taxon>Oscillospiraceae</taxon>
        <taxon>Oscillospiraceae incertae sedis</taxon>
        <taxon>Candidatus Faecivivens</taxon>
    </lineage>
</organism>
<keyword evidence="4 7" id="KW-0418">Kinase</keyword>
<evidence type="ECO:0000259" key="8">
    <source>
        <dbReference type="SMART" id="SM00387"/>
    </source>
</evidence>
<dbReference type="GO" id="GO:0016989">
    <property type="term" value="F:sigma factor antagonist activity"/>
    <property type="evidence" value="ECO:0007669"/>
    <property type="project" value="InterPro"/>
</dbReference>
<dbReference type="GO" id="GO:0005524">
    <property type="term" value="F:ATP binding"/>
    <property type="evidence" value="ECO:0007669"/>
    <property type="project" value="UniProtKB-KW"/>
</dbReference>
<evidence type="ECO:0000256" key="6">
    <source>
        <dbReference type="ARBA" id="ARBA00022969"/>
    </source>
</evidence>
<comment type="function">
    <text evidence="7">Binds to sigma F and blocks its ability to form an RNA polymerase holoenzyme (E-sigma F). Phosphorylates SpoIIAA on a serine residue. This phosphorylation may enable SpoIIAA to act as an anti-anti-sigma factor that counteracts SpoIIAB and thus releases sigma F from inhibition.</text>
</comment>
<proteinExistence type="inferred from homology"/>
<dbReference type="InterPro" id="IPR036890">
    <property type="entry name" value="HATPase_C_sf"/>
</dbReference>
<evidence type="ECO:0000313" key="9">
    <source>
        <dbReference type="EMBL" id="HIT94171.1"/>
    </source>
</evidence>
<evidence type="ECO:0000313" key="10">
    <source>
        <dbReference type="Proteomes" id="UP000824160"/>
    </source>
</evidence>
<protein>
    <recommendedName>
        <fullName evidence="7">Anti-sigma F factor</fullName>
        <ecNumber evidence="7">2.7.11.1</ecNumber>
    </recommendedName>
    <alternativeName>
        <fullName evidence="7">Stage II sporulation protein AB</fullName>
    </alternativeName>
</protein>
<comment type="catalytic activity">
    <reaction evidence="7">
        <text>L-threonyl-[protein] + ATP = O-phospho-L-threonyl-[protein] + ADP + H(+)</text>
        <dbReference type="Rhea" id="RHEA:46608"/>
        <dbReference type="Rhea" id="RHEA-COMP:11060"/>
        <dbReference type="Rhea" id="RHEA-COMP:11605"/>
        <dbReference type="ChEBI" id="CHEBI:15378"/>
        <dbReference type="ChEBI" id="CHEBI:30013"/>
        <dbReference type="ChEBI" id="CHEBI:30616"/>
        <dbReference type="ChEBI" id="CHEBI:61977"/>
        <dbReference type="ChEBI" id="CHEBI:456216"/>
        <dbReference type="EC" id="2.7.11.1"/>
    </reaction>
</comment>
<dbReference type="InterPro" id="IPR003594">
    <property type="entry name" value="HATPase_dom"/>
</dbReference>
<feature type="domain" description="Histidine kinase/HSP90-like ATPase" evidence="8">
    <location>
        <begin position="37"/>
        <end position="142"/>
    </location>
</feature>
<dbReference type="NCBIfam" id="TIGR01925">
    <property type="entry name" value="spIIAB"/>
    <property type="match status" value="1"/>
</dbReference>
<dbReference type="EMBL" id="DVLW01000088">
    <property type="protein sequence ID" value="HIT94171.1"/>
    <property type="molecule type" value="Genomic_DNA"/>
</dbReference>
<dbReference type="GO" id="GO:0004674">
    <property type="term" value="F:protein serine/threonine kinase activity"/>
    <property type="evidence" value="ECO:0007669"/>
    <property type="project" value="UniProtKB-KW"/>
</dbReference>
<comment type="caution">
    <text evidence="9">The sequence shown here is derived from an EMBL/GenBank/DDBJ whole genome shotgun (WGS) entry which is preliminary data.</text>
</comment>
<dbReference type="GO" id="GO:0030436">
    <property type="term" value="P:asexual sporulation"/>
    <property type="evidence" value="ECO:0007669"/>
    <property type="project" value="UniProtKB-UniRule"/>
</dbReference>
<keyword evidence="1 7" id="KW-0723">Serine/threonine-protein kinase</keyword>
<keyword evidence="5 7" id="KW-0067">ATP-binding</keyword>
<reference evidence="9" key="1">
    <citation type="submission" date="2020-10" db="EMBL/GenBank/DDBJ databases">
        <authorList>
            <person name="Gilroy R."/>
        </authorList>
    </citation>
    <scope>NUCLEOTIDE SEQUENCE</scope>
    <source>
        <strain evidence="9">ChiBcec7-5410</strain>
    </source>
</reference>
<reference evidence="9" key="2">
    <citation type="journal article" date="2021" name="PeerJ">
        <title>Extensive microbial diversity within the chicken gut microbiome revealed by metagenomics and culture.</title>
        <authorList>
            <person name="Gilroy R."/>
            <person name="Ravi A."/>
            <person name="Getino M."/>
            <person name="Pursley I."/>
            <person name="Horton D.L."/>
            <person name="Alikhan N.F."/>
            <person name="Baker D."/>
            <person name="Gharbi K."/>
            <person name="Hall N."/>
            <person name="Watson M."/>
            <person name="Adriaenssens E.M."/>
            <person name="Foster-Nyarko E."/>
            <person name="Jarju S."/>
            <person name="Secka A."/>
            <person name="Antonio M."/>
            <person name="Oren A."/>
            <person name="Chaudhuri R.R."/>
            <person name="La Ragione R."/>
            <person name="Hildebrand F."/>
            <person name="Pallen M.J."/>
        </authorList>
    </citation>
    <scope>NUCLEOTIDE SEQUENCE</scope>
    <source>
        <strain evidence="9">ChiBcec7-5410</strain>
    </source>
</reference>
<dbReference type="InterPro" id="IPR050267">
    <property type="entry name" value="Anti-sigma-factor_SerPK"/>
</dbReference>
<dbReference type="AlphaFoldDB" id="A0A9D1H6L4"/>
<sequence>MKATNTMTLTFDSLPVNEGFARSAVAGFFAQLDPTVEELCDIRTAVSEAVTNSIVHGYRYSQGKVRMTARIYDGRKIQIIIRDTGCGIENIEQAMEPLYTTDPEGERSGLGFSVMQSFMDTVRVTSAPGKGTTVTMQRVLSPLAEETQQE</sequence>
<evidence type="ECO:0000256" key="3">
    <source>
        <dbReference type="ARBA" id="ARBA00022741"/>
    </source>
</evidence>
<dbReference type="GO" id="GO:0042174">
    <property type="term" value="P:negative regulation of sporulation resulting in formation of a cellular spore"/>
    <property type="evidence" value="ECO:0007669"/>
    <property type="project" value="InterPro"/>
</dbReference>
<keyword evidence="2 7" id="KW-0808">Transferase</keyword>
<evidence type="ECO:0000256" key="5">
    <source>
        <dbReference type="ARBA" id="ARBA00022840"/>
    </source>
</evidence>
<dbReference type="PANTHER" id="PTHR35526:SF3">
    <property type="entry name" value="ANTI-SIGMA-F FACTOR RSBW"/>
    <property type="match status" value="1"/>
</dbReference>
<dbReference type="Pfam" id="PF13581">
    <property type="entry name" value="HATPase_c_2"/>
    <property type="match status" value="1"/>
</dbReference>
<dbReference type="HAMAP" id="MF_00637">
    <property type="entry name" value="Anti_sigma_F"/>
    <property type="match status" value="1"/>
</dbReference>
<evidence type="ECO:0000256" key="1">
    <source>
        <dbReference type="ARBA" id="ARBA00022527"/>
    </source>
</evidence>
<evidence type="ECO:0000256" key="4">
    <source>
        <dbReference type="ARBA" id="ARBA00022777"/>
    </source>
</evidence>
<dbReference type="GO" id="GO:0030435">
    <property type="term" value="P:sporulation resulting in formation of a cellular spore"/>
    <property type="evidence" value="ECO:0007669"/>
    <property type="project" value="UniProtKB-KW"/>
</dbReference>
<dbReference type="SMART" id="SM00387">
    <property type="entry name" value="HATPase_c"/>
    <property type="match status" value="1"/>
</dbReference>
<evidence type="ECO:0000256" key="7">
    <source>
        <dbReference type="HAMAP-Rule" id="MF_00637"/>
    </source>
</evidence>
<dbReference type="EC" id="2.7.11.1" evidence="7"/>
<accession>A0A9D1H6L4</accession>
<keyword evidence="6 7" id="KW-0749">Sporulation</keyword>